<dbReference type="AlphaFoldDB" id="A0A1R3KHJ2"/>
<proteinExistence type="predicted"/>
<gene>
    <name evidence="1" type="ORF">COLO4_08064</name>
</gene>
<dbReference type="EMBL" id="AWUE01013568">
    <property type="protein sequence ID" value="OMP06562.1"/>
    <property type="molecule type" value="Genomic_DNA"/>
</dbReference>
<keyword evidence="2" id="KW-1185">Reference proteome</keyword>
<reference evidence="2" key="1">
    <citation type="submission" date="2013-09" db="EMBL/GenBank/DDBJ databases">
        <title>Corchorus olitorius genome sequencing.</title>
        <authorList>
            <person name="Alam M."/>
            <person name="Haque M.S."/>
            <person name="Islam M.S."/>
            <person name="Emdad E.M."/>
            <person name="Islam M.M."/>
            <person name="Ahmed B."/>
            <person name="Halim A."/>
            <person name="Hossen Q.M.M."/>
            <person name="Hossain M.Z."/>
            <person name="Ahmed R."/>
            <person name="Khan M.M."/>
            <person name="Islam R."/>
            <person name="Rashid M.M."/>
            <person name="Khan S.A."/>
            <person name="Rahman M.S."/>
            <person name="Alam M."/>
            <person name="Yahiya A.S."/>
            <person name="Khan M.S."/>
            <person name="Azam M.S."/>
            <person name="Haque T."/>
            <person name="Lashkar M.Z.H."/>
            <person name="Akhand A.I."/>
            <person name="Morshed G."/>
            <person name="Roy S."/>
            <person name="Uddin K.S."/>
            <person name="Rabeya T."/>
            <person name="Hossain A.S."/>
            <person name="Chowdhury A."/>
            <person name="Snigdha A.R."/>
            <person name="Mortoza M.S."/>
            <person name="Matin S.A."/>
            <person name="Hoque S.M.E."/>
            <person name="Islam M.K."/>
            <person name="Roy D.K."/>
            <person name="Haider R."/>
            <person name="Moosa M.M."/>
            <person name="Elias S.M."/>
            <person name="Hasan A.M."/>
            <person name="Jahan S."/>
            <person name="Shafiuddin M."/>
            <person name="Mahmood N."/>
            <person name="Shommy N.S."/>
        </authorList>
    </citation>
    <scope>NUCLEOTIDE SEQUENCE [LARGE SCALE GENOMIC DNA]</scope>
    <source>
        <strain evidence="2">cv. O-4</strain>
    </source>
</reference>
<evidence type="ECO:0000313" key="2">
    <source>
        <dbReference type="Proteomes" id="UP000187203"/>
    </source>
</evidence>
<accession>A0A1R3KHJ2</accession>
<organism evidence="1 2">
    <name type="scientific">Corchorus olitorius</name>
    <dbReference type="NCBI Taxonomy" id="93759"/>
    <lineage>
        <taxon>Eukaryota</taxon>
        <taxon>Viridiplantae</taxon>
        <taxon>Streptophyta</taxon>
        <taxon>Embryophyta</taxon>
        <taxon>Tracheophyta</taxon>
        <taxon>Spermatophyta</taxon>
        <taxon>Magnoliopsida</taxon>
        <taxon>eudicotyledons</taxon>
        <taxon>Gunneridae</taxon>
        <taxon>Pentapetalae</taxon>
        <taxon>rosids</taxon>
        <taxon>malvids</taxon>
        <taxon>Malvales</taxon>
        <taxon>Malvaceae</taxon>
        <taxon>Grewioideae</taxon>
        <taxon>Apeibeae</taxon>
        <taxon>Corchorus</taxon>
    </lineage>
</organism>
<comment type="caution">
    <text evidence="1">The sequence shown here is derived from an EMBL/GenBank/DDBJ whole genome shotgun (WGS) entry which is preliminary data.</text>
</comment>
<evidence type="ECO:0000313" key="1">
    <source>
        <dbReference type="EMBL" id="OMP06562.1"/>
    </source>
</evidence>
<dbReference type="Proteomes" id="UP000187203">
    <property type="component" value="Unassembled WGS sequence"/>
</dbReference>
<protein>
    <submittedName>
        <fullName evidence="1">Uncharacterized protein</fullName>
    </submittedName>
</protein>
<sequence length="56" mass="6190">MVSAKRGASFADSSPLMSCLQKDKVRYLSQTNFESLVSVVWHAHCIPLLSSCDPTF</sequence>
<name>A0A1R3KHJ2_9ROSI</name>